<sequence>MAPSPLPKYVYKIIPSAPPTPIPDQYPLSDLDKADGFVHLSTASLIPETLSLFFQSASSVWIFKLRFTFTDKVTYENGDGYPHLHGNFGAADIEDTKEFTRSEGQDWKAATKNYAEWLV</sequence>
<dbReference type="Proteomes" id="UP000030651">
    <property type="component" value="Unassembled WGS sequence"/>
</dbReference>
<accession>W3XAS5</accession>
<dbReference type="AlphaFoldDB" id="W3XAS5"/>
<dbReference type="Pfam" id="PF06108">
    <property type="entry name" value="DUF952"/>
    <property type="match status" value="1"/>
</dbReference>
<evidence type="ECO:0008006" key="3">
    <source>
        <dbReference type="Google" id="ProtNLM"/>
    </source>
</evidence>
<dbReference type="STRING" id="1229662.W3XAS5"/>
<name>W3XAS5_PESFW</name>
<dbReference type="PANTHER" id="PTHR34129:SF1">
    <property type="entry name" value="DUF952 DOMAIN-CONTAINING PROTEIN"/>
    <property type="match status" value="1"/>
</dbReference>
<reference evidence="2" key="1">
    <citation type="journal article" date="2015" name="BMC Genomics">
        <title>Genomic and transcriptomic analysis of the endophytic fungus Pestalotiopsis fici reveals its lifestyle and high potential for synthesis of natural products.</title>
        <authorList>
            <person name="Wang X."/>
            <person name="Zhang X."/>
            <person name="Liu L."/>
            <person name="Xiang M."/>
            <person name="Wang W."/>
            <person name="Sun X."/>
            <person name="Che Y."/>
            <person name="Guo L."/>
            <person name="Liu G."/>
            <person name="Guo L."/>
            <person name="Wang C."/>
            <person name="Yin W.B."/>
            <person name="Stadler M."/>
            <person name="Zhang X."/>
            <person name="Liu X."/>
        </authorList>
    </citation>
    <scope>NUCLEOTIDE SEQUENCE [LARGE SCALE GENOMIC DNA]</scope>
    <source>
        <strain evidence="2">W106-1 / CGMCC3.15140</strain>
    </source>
</reference>
<dbReference type="InParanoid" id="W3XAS5"/>
<dbReference type="EMBL" id="KI912112">
    <property type="protein sequence ID" value="ETS82241.1"/>
    <property type="molecule type" value="Genomic_DNA"/>
</dbReference>
<dbReference type="Gene3D" id="3.20.170.20">
    <property type="entry name" value="Protein of unknown function DUF952"/>
    <property type="match status" value="1"/>
</dbReference>
<evidence type="ECO:0000313" key="2">
    <source>
        <dbReference type="Proteomes" id="UP000030651"/>
    </source>
</evidence>
<dbReference type="KEGG" id="pfy:PFICI_07243"/>
<dbReference type="eggNOG" id="ENOG502SBXH">
    <property type="taxonomic scope" value="Eukaryota"/>
</dbReference>
<dbReference type="OMA" id="NDEGWDK"/>
<gene>
    <name evidence="1" type="ORF">PFICI_07243</name>
</gene>
<dbReference type="OrthoDB" id="3335358at2759"/>
<dbReference type="SUPFAM" id="SSF56399">
    <property type="entry name" value="ADP-ribosylation"/>
    <property type="match status" value="1"/>
</dbReference>
<proteinExistence type="predicted"/>
<keyword evidence="2" id="KW-1185">Reference proteome</keyword>
<dbReference type="GeneID" id="19272256"/>
<dbReference type="HOGENOM" id="CLU_129452_2_0_1"/>
<dbReference type="RefSeq" id="XP_007834015.1">
    <property type="nucleotide sequence ID" value="XM_007835824.1"/>
</dbReference>
<dbReference type="InterPro" id="IPR009297">
    <property type="entry name" value="DUF952"/>
</dbReference>
<dbReference type="PANTHER" id="PTHR34129">
    <property type="entry name" value="BLR1139 PROTEIN"/>
    <property type="match status" value="1"/>
</dbReference>
<evidence type="ECO:0000313" key="1">
    <source>
        <dbReference type="EMBL" id="ETS82241.1"/>
    </source>
</evidence>
<organism evidence="1 2">
    <name type="scientific">Pestalotiopsis fici (strain W106-1 / CGMCC3.15140)</name>
    <dbReference type="NCBI Taxonomy" id="1229662"/>
    <lineage>
        <taxon>Eukaryota</taxon>
        <taxon>Fungi</taxon>
        <taxon>Dikarya</taxon>
        <taxon>Ascomycota</taxon>
        <taxon>Pezizomycotina</taxon>
        <taxon>Sordariomycetes</taxon>
        <taxon>Xylariomycetidae</taxon>
        <taxon>Amphisphaeriales</taxon>
        <taxon>Sporocadaceae</taxon>
        <taxon>Pestalotiopsis</taxon>
    </lineage>
</organism>
<protein>
    <recommendedName>
        <fullName evidence="3">DUF952 domain-containing protein</fullName>
    </recommendedName>
</protein>